<dbReference type="eggNOG" id="ENOG5032Z81">
    <property type="taxonomic scope" value="Bacteria"/>
</dbReference>
<accession>A1K4Q1</accession>
<dbReference type="OrthoDB" id="7356791at2"/>
<dbReference type="KEGG" id="azo:azo1189"/>
<comment type="subunit">
    <text evidence="2">Monomer. Interacts with PqqE.</text>
</comment>
<gene>
    <name evidence="4" type="primary">pqqD</name>
    <name evidence="4" type="ordered locus">azo1189</name>
</gene>
<organism evidence="4 5">
    <name type="scientific">Azoarcus sp. (strain BH72)</name>
    <dbReference type="NCBI Taxonomy" id="418699"/>
    <lineage>
        <taxon>Bacteria</taxon>
        <taxon>Pseudomonadati</taxon>
        <taxon>Pseudomonadota</taxon>
        <taxon>Betaproteobacteria</taxon>
        <taxon>Rhodocyclales</taxon>
        <taxon>Zoogloeaceae</taxon>
        <taxon>Azoarcus</taxon>
    </lineage>
</organism>
<dbReference type="AlphaFoldDB" id="A1K4Q1"/>
<dbReference type="Proteomes" id="UP000002588">
    <property type="component" value="Chromosome"/>
</dbReference>
<dbReference type="GO" id="GO:0018189">
    <property type="term" value="P:pyrroloquinoline quinone biosynthetic process"/>
    <property type="evidence" value="ECO:0007669"/>
    <property type="project" value="UniProtKB-UniPathway"/>
</dbReference>
<reference evidence="4 5" key="1">
    <citation type="journal article" date="2006" name="Nat. Biotechnol.">
        <title>Complete genome of the mutualistic, N2-fixing grass endophyte Azoarcus sp. strain BH72.</title>
        <authorList>
            <person name="Krause A."/>
            <person name="Ramakumar A."/>
            <person name="Bartels D."/>
            <person name="Battistoni F."/>
            <person name="Bekel T."/>
            <person name="Boch J."/>
            <person name="Boehm M."/>
            <person name="Friedrich F."/>
            <person name="Hurek T."/>
            <person name="Krause L."/>
            <person name="Linke B."/>
            <person name="McHardy A.C."/>
            <person name="Sarkar A."/>
            <person name="Schneiker S."/>
            <person name="Syed A.A."/>
            <person name="Thauer R."/>
            <person name="Vorhoelter F.-J."/>
            <person name="Weidner S."/>
            <person name="Puehler A."/>
            <person name="Reinhold-Hurek B."/>
            <person name="Kaiser O."/>
            <person name="Goesmann A."/>
        </authorList>
    </citation>
    <scope>NUCLEOTIDE SEQUENCE [LARGE SCALE GENOMIC DNA]</scope>
    <source>
        <strain evidence="4 5">BH72</strain>
    </source>
</reference>
<dbReference type="UniPathway" id="UPA00539"/>
<dbReference type="InterPro" id="IPR041881">
    <property type="entry name" value="PqqD_sf"/>
</dbReference>
<dbReference type="GO" id="GO:0048038">
    <property type="term" value="F:quinone binding"/>
    <property type="evidence" value="ECO:0007669"/>
    <property type="project" value="InterPro"/>
</dbReference>
<evidence type="ECO:0000313" key="5">
    <source>
        <dbReference type="Proteomes" id="UP000002588"/>
    </source>
</evidence>
<sequence length="88" mass="10076">MNQRPRVSRRFRLQWEDAQQAWVLLYPEGMVKLNRSAGEILARCNGERTLAEVVQDLEQAFGASNLAAEVVAFIDMARKQQWVEAQDA</sequence>
<dbReference type="NCBIfam" id="NF002535">
    <property type="entry name" value="PRK02079.1"/>
    <property type="match status" value="1"/>
</dbReference>
<dbReference type="RefSeq" id="WP_011764922.1">
    <property type="nucleotide sequence ID" value="NC_008702.1"/>
</dbReference>
<evidence type="ECO:0000256" key="1">
    <source>
        <dbReference type="ARBA" id="ARBA00004886"/>
    </source>
</evidence>
<proteinExistence type="predicted"/>
<dbReference type="KEGG" id="aoa:dqs_1303"/>
<name>A1K4Q1_AZOSB</name>
<dbReference type="InterPro" id="IPR008792">
    <property type="entry name" value="PQQD"/>
</dbReference>
<dbReference type="InterPro" id="IPR022479">
    <property type="entry name" value="PqqD_bac"/>
</dbReference>
<keyword evidence="5" id="KW-1185">Reference proteome</keyword>
<dbReference type="STRING" id="62928.azo1189"/>
<keyword evidence="3" id="KW-0884">PQQ biosynthesis</keyword>
<evidence type="ECO:0000313" key="4">
    <source>
        <dbReference type="EMBL" id="CAL93806.1"/>
    </source>
</evidence>
<dbReference type="HOGENOM" id="CLU_163864_2_1_4"/>
<dbReference type="Pfam" id="PF05402">
    <property type="entry name" value="PqqD"/>
    <property type="match status" value="1"/>
</dbReference>
<dbReference type="Gene3D" id="1.10.10.1150">
    <property type="entry name" value="Coenzyme PQQ synthesis protein D (PqqD)"/>
    <property type="match status" value="1"/>
</dbReference>
<evidence type="ECO:0000256" key="3">
    <source>
        <dbReference type="ARBA" id="ARBA00022905"/>
    </source>
</evidence>
<comment type="pathway">
    <text evidence="1">Cofactor biosynthesis; pyrroloquinoline quinone biosynthesis.</text>
</comment>
<dbReference type="EMBL" id="AM406670">
    <property type="protein sequence ID" value="CAL93806.1"/>
    <property type="molecule type" value="Genomic_DNA"/>
</dbReference>
<evidence type="ECO:0000256" key="2">
    <source>
        <dbReference type="ARBA" id="ARBA00011741"/>
    </source>
</evidence>
<dbReference type="NCBIfam" id="TIGR03859">
    <property type="entry name" value="PQQ_PqqD"/>
    <property type="match status" value="1"/>
</dbReference>
<protein>
    <submittedName>
        <fullName evidence="4">PqqD protein</fullName>
    </submittedName>
</protein>